<keyword evidence="4" id="KW-1185">Reference proteome</keyword>
<evidence type="ECO:0000313" key="3">
    <source>
        <dbReference type="EMBL" id="QIS16698.1"/>
    </source>
</evidence>
<accession>A0A6G9YU11</accession>
<dbReference type="GO" id="GO:0016301">
    <property type="term" value="F:kinase activity"/>
    <property type="evidence" value="ECO:0007669"/>
    <property type="project" value="UniProtKB-KW"/>
</dbReference>
<name>A0A6G9YU11_9NOCA</name>
<dbReference type="SUPFAM" id="SSF52540">
    <property type="entry name" value="P-loop containing nucleoside triphosphate hydrolases"/>
    <property type="match status" value="1"/>
</dbReference>
<dbReference type="InterPro" id="IPR027417">
    <property type="entry name" value="P-loop_NTPase"/>
</dbReference>
<dbReference type="EMBL" id="CP046172">
    <property type="protein sequence ID" value="QIS16698.1"/>
    <property type="molecule type" value="Genomic_DNA"/>
</dbReference>
<dbReference type="Gene3D" id="3.40.50.300">
    <property type="entry name" value="P-loop containing nucleotide triphosphate hydrolases"/>
    <property type="match status" value="1"/>
</dbReference>
<dbReference type="RefSeq" id="WP_167478730.1">
    <property type="nucleotide sequence ID" value="NZ_CP046172.1"/>
</dbReference>
<organism evidence="3 4">
    <name type="scientific">Nocardia arthritidis</name>
    <dbReference type="NCBI Taxonomy" id="228602"/>
    <lineage>
        <taxon>Bacteria</taxon>
        <taxon>Bacillati</taxon>
        <taxon>Actinomycetota</taxon>
        <taxon>Actinomycetes</taxon>
        <taxon>Mycobacteriales</taxon>
        <taxon>Nocardiaceae</taxon>
        <taxon>Nocardia</taxon>
    </lineage>
</organism>
<dbReference type="InterPro" id="IPR006083">
    <property type="entry name" value="PRK/URK"/>
</dbReference>
<feature type="domain" description="Phosphoribulokinase/uridine kinase" evidence="2">
    <location>
        <begin position="47"/>
        <end position="223"/>
    </location>
</feature>
<sequence>MRSHPAVRHSVSSWQQPLPGSASSERNTLVTRVAERVLALPVTRPLVAVDGPTGAGKTSFGHELAERIAGTGRQVLRASLDDFKRPWRDRHLYDRESGEGYYRNAFDYDAVARLLLEPLGPGGSGDCALCGIDPLTQIDHSAVRTQAADDAVLIVDGVFALRPEINRYWNYRIWLAVNAETAFRRGVERDGADAADVHRDRYAVAEQVYVDEVDPARRADIVIDNSAFDRPSIVRG</sequence>
<dbReference type="Proteomes" id="UP000503540">
    <property type="component" value="Chromosome"/>
</dbReference>
<reference evidence="3 4" key="1">
    <citation type="journal article" date="2019" name="ACS Chem. Biol.">
        <title>Identification and Mobilization of a Cryptic Antibiotic Biosynthesis Gene Locus from a Human-Pathogenic Nocardia Isolate.</title>
        <authorList>
            <person name="Herisse M."/>
            <person name="Ishida K."/>
            <person name="Porter J.L."/>
            <person name="Howden B."/>
            <person name="Hertweck C."/>
            <person name="Stinear T.P."/>
            <person name="Pidot S.J."/>
        </authorList>
    </citation>
    <scope>NUCLEOTIDE SEQUENCE [LARGE SCALE GENOMIC DNA]</scope>
    <source>
        <strain evidence="3 4">AUSMDU00012717</strain>
    </source>
</reference>
<evidence type="ECO:0000256" key="1">
    <source>
        <dbReference type="SAM" id="MobiDB-lite"/>
    </source>
</evidence>
<evidence type="ECO:0000313" key="4">
    <source>
        <dbReference type="Proteomes" id="UP000503540"/>
    </source>
</evidence>
<feature type="compositionally biased region" description="Polar residues" evidence="1">
    <location>
        <begin position="10"/>
        <end position="26"/>
    </location>
</feature>
<dbReference type="Pfam" id="PF00485">
    <property type="entry name" value="PRK"/>
    <property type="match status" value="1"/>
</dbReference>
<proteinExistence type="predicted"/>
<keyword evidence="3" id="KW-0418">Kinase</keyword>
<dbReference type="KEGG" id="nah:F5544_44475"/>
<dbReference type="AlphaFoldDB" id="A0A6G9YU11"/>
<evidence type="ECO:0000259" key="2">
    <source>
        <dbReference type="Pfam" id="PF00485"/>
    </source>
</evidence>
<dbReference type="GO" id="GO:0005524">
    <property type="term" value="F:ATP binding"/>
    <property type="evidence" value="ECO:0007669"/>
    <property type="project" value="InterPro"/>
</dbReference>
<keyword evidence="3" id="KW-0808">Transferase</keyword>
<protein>
    <submittedName>
        <fullName evidence="3">Uridine kinase</fullName>
    </submittedName>
</protein>
<gene>
    <name evidence="3" type="ORF">F5544_44475</name>
</gene>
<feature type="region of interest" description="Disordered" evidence="1">
    <location>
        <begin position="1"/>
        <end position="26"/>
    </location>
</feature>